<keyword evidence="2" id="KW-0812">Transmembrane</keyword>
<proteinExistence type="predicted"/>
<name>A0A6A7BFB0_9PLEO</name>
<evidence type="ECO:0000256" key="3">
    <source>
        <dbReference type="SAM" id="SignalP"/>
    </source>
</evidence>
<feature type="compositionally biased region" description="Gly residues" evidence="1">
    <location>
        <begin position="56"/>
        <end position="68"/>
    </location>
</feature>
<reference evidence="5" key="1">
    <citation type="submission" date="2020-01" db="EMBL/GenBank/DDBJ databases">
        <authorList>
            <consortium name="DOE Joint Genome Institute"/>
            <person name="Haridas S."/>
            <person name="Albert R."/>
            <person name="Binder M."/>
            <person name="Bloem J."/>
            <person name="Labutti K."/>
            <person name="Salamov A."/>
            <person name="Andreopoulos B."/>
            <person name="Baker S.E."/>
            <person name="Barry K."/>
            <person name="Bills G."/>
            <person name="Bluhm B.H."/>
            <person name="Cannon C."/>
            <person name="Castanera R."/>
            <person name="Culley D.E."/>
            <person name="Daum C."/>
            <person name="Ezra D."/>
            <person name="Gonzalez J.B."/>
            <person name="Henrissat B."/>
            <person name="Kuo A."/>
            <person name="Liang C."/>
            <person name="Lipzen A."/>
            <person name="Lutzoni F."/>
            <person name="Magnuson J."/>
            <person name="Mondo S."/>
            <person name="Nolan M."/>
            <person name="Ohm R."/>
            <person name="Pangilinan J."/>
            <person name="Park H.-J."/>
            <person name="Ramirez L."/>
            <person name="Alfaro M."/>
            <person name="Sun H."/>
            <person name="Tritt A."/>
            <person name="Yoshinaga Y."/>
            <person name="Zwiers L.-H."/>
            <person name="Turgeon B.G."/>
            <person name="Goodwin S.B."/>
            <person name="Spatafora J.W."/>
            <person name="Crous P.W."/>
            <person name="Grigoriev I.V."/>
        </authorList>
    </citation>
    <scope>NUCLEOTIDE SEQUENCE</scope>
    <source>
        <strain evidence="5">IPT5</strain>
    </source>
</reference>
<dbReference type="InterPro" id="IPR056634">
    <property type="entry name" value="DUF7732"/>
</dbReference>
<evidence type="ECO:0000256" key="2">
    <source>
        <dbReference type="SAM" id="Phobius"/>
    </source>
</evidence>
<feature type="chain" id="PRO_5025577475" description="DUF7732 domain-containing protein" evidence="3">
    <location>
        <begin position="20"/>
        <end position="282"/>
    </location>
</feature>
<feature type="domain" description="DUF7732" evidence="4">
    <location>
        <begin position="173"/>
        <end position="245"/>
    </location>
</feature>
<protein>
    <recommendedName>
        <fullName evidence="4">DUF7732 domain-containing protein</fullName>
    </recommendedName>
</protein>
<evidence type="ECO:0000256" key="1">
    <source>
        <dbReference type="SAM" id="MobiDB-lite"/>
    </source>
</evidence>
<feature type="domain" description="DUF7732" evidence="4">
    <location>
        <begin position="96"/>
        <end position="159"/>
    </location>
</feature>
<evidence type="ECO:0000259" key="4">
    <source>
        <dbReference type="Pfam" id="PF24866"/>
    </source>
</evidence>
<keyword evidence="3" id="KW-0732">Signal</keyword>
<keyword evidence="6" id="KW-1185">Reference proteome</keyword>
<dbReference type="OrthoDB" id="5425547at2759"/>
<evidence type="ECO:0000313" key="6">
    <source>
        <dbReference type="Proteomes" id="UP000799423"/>
    </source>
</evidence>
<sequence length="282" mass="29586">MKFAQSLAFFALATQLSTGASLPEPVSNALSLTHRVVPAAEIVSPDHTLERRKGGGGRGGGSSGGGGSSRTSSTSTAGGATRAGSGPARSFSGGRYYSGGAAVPYKSGSRTPRGLIAGALIAPLVLLSIMPGLWLYNSYPYYYNNPYRFYNQSANNDDNDNNNNNDRRELWNRQTQTGGKNESLPVMCLCQENSVCGCDENDDQQYLNDLIGNGSYAALNKTLVTVSDVNGTKTLVLNGTLPPGTTAPGGTDDDEGAAIKVAMAKYTGYWAMALIVVYGVLL</sequence>
<feature type="transmembrane region" description="Helical" evidence="2">
    <location>
        <begin position="115"/>
        <end position="136"/>
    </location>
</feature>
<keyword evidence="2" id="KW-1133">Transmembrane helix</keyword>
<feature type="region of interest" description="Disordered" evidence="1">
    <location>
        <begin position="41"/>
        <end position="87"/>
    </location>
</feature>
<feature type="signal peptide" evidence="3">
    <location>
        <begin position="1"/>
        <end position="19"/>
    </location>
</feature>
<accession>A0A6A7BFB0</accession>
<dbReference type="PANTHER" id="PTHR42091">
    <property type="entry name" value="CONSERVED GLYCINE-RICH PROTEIN (AFU_ORTHOLOGUE AFUA_7G02440)"/>
    <property type="match status" value="1"/>
</dbReference>
<dbReference type="EMBL" id="MU006295">
    <property type="protein sequence ID" value="KAF2853367.1"/>
    <property type="molecule type" value="Genomic_DNA"/>
</dbReference>
<dbReference type="Proteomes" id="UP000799423">
    <property type="component" value="Unassembled WGS sequence"/>
</dbReference>
<dbReference type="AlphaFoldDB" id="A0A6A7BFB0"/>
<dbReference type="Pfam" id="PF24866">
    <property type="entry name" value="DUF7732"/>
    <property type="match status" value="2"/>
</dbReference>
<keyword evidence="2" id="KW-0472">Membrane</keyword>
<organism evidence="5 6">
    <name type="scientific">Plenodomus tracheiphilus IPT5</name>
    <dbReference type="NCBI Taxonomy" id="1408161"/>
    <lineage>
        <taxon>Eukaryota</taxon>
        <taxon>Fungi</taxon>
        <taxon>Dikarya</taxon>
        <taxon>Ascomycota</taxon>
        <taxon>Pezizomycotina</taxon>
        <taxon>Dothideomycetes</taxon>
        <taxon>Pleosporomycetidae</taxon>
        <taxon>Pleosporales</taxon>
        <taxon>Pleosporineae</taxon>
        <taxon>Leptosphaeriaceae</taxon>
        <taxon>Plenodomus</taxon>
    </lineage>
</organism>
<feature type="compositionally biased region" description="Low complexity" evidence="1">
    <location>
        <begin position="69"/>
        <end position="87"/>
    </location>
</feature>
<dbReference type="PANTHER" id="PTHR42091:SF1">
    <property type="entry name" value="CONSERVED GLYCINE-RICH PROTEIN (AFU_ORTHOLOGUE AFUA_7G02440)"/>
    <property type="match status" value="1"/>
</dbReference>
<gene>
    <name evidence="5" type="ORF">T440DRAFT_303509</name>
</gene>
<evidence type="ECO:0000313" key="5">
    <source>
        <dbReference type="EMBL" id="KAF2853367.1"/>
    </source>
</evidence>